<feature type="region of interest" description="Disordered" evidence="1">
    <location>
        <begin position="105"/>
        <end position="138"/>
    </location>
</feature>
<accession>A0A4Z2H588</accession>
<proteinExistence type="predicted"/>
<dbReference type="EMBL" id="SRLO01000327">
    <property type="protein sequence ID" value="TNN60791.1"/>
    <property type="molecule type" value="Genomic_DNA"/>
</dbReference>
<keyword evidence="3" id="KW-1185">Reference proteome</keyword>
<evidence type="ECO:0000256" key="1">
    <source>
        <dbReference type="SAM" id="MobiDB-lite"/>
    </source>
</evidence>
<evidence type="ECO:0000313" key="3">
    <source>
        <dbReference type="Proteomes" id="UP000314294"/>
    </source>
</evidence>
<comment type="caution">
    <text evidence="2">The sequence shown here is derived from an EMBL/GenBank/DDBJ whole genome shotgun (WGS) entry which is preliminary data.</text>
</comment>
<gene>
    <name evidence="2" type="ORF">EYF80_028961</name>
</gene>
<name>A0A4Z2H588_9TELE</name>
<dbReference type="Proteomes" id="UP000314294">
    <property type="component" value="Unassembled WGS sequence"/>
</dbReference>
<organism evidence="2 3">
    <name type="scientific">Liparis tanakae</name>
    <name type="common">Tanaka's snailfish</name>
    <dbReference type="NCBI Taxonomy" id="230148"/>
    <lineage>
        <taxon>Eukaryota</taxon>
        <taxon>Metazoa</taxon>
        <taxon>Chordata</taxon>
        <taxon>Craniata</taxon>
        <taxon>Vertebrata</taxon>
        <taxon>Euteleostomi</taxon>
        <taxon>Actinopterygii</taxon>
        <taxon>Neopterygii</taxon>
        <taxon>Teleostei</taxon>
        <taxon>Neoteleostei</taxon>
        <taxon>Acanthomorphata</taxon>
        <taxon>Eupercaria</taxon>
        <taxon>Perciformes</taxon>
        <taxon>Cottioidei</taxon>
        <taxon>Cottales</taxon>
        <taxon>Liparidae</taxon>
        <taxon>Liparis</taxon>
    </lineage>
</organism>
<dbReference type="AlphaFoldDB" id="A0A4Z2H588"/>
<reference evidence="2 3" key="1">
    <citation type="submission" date="2019-03" db="EMBL/GenBank/DDBJ databases">
        <title>First draft genome of Liparis tanakae, snailfish: a comprehensive survey of snailfish specific genes.</title>
        <authorList>
            <person name="Kim W."/>
            <person name="Song I."/>
            <person name="Jeong J.-H."/>
            <person name="Kim D."/>
            <person name="Kim S."/>
            <person name="Ryu S."/>
            <person name="Song J.Y."/>
            <person name="Lee S.K."/>
        </authorList>
    </citation>
    <scope>NUCLEOTIDE SEQUENCE [LARGE SCALE GENOMIC DNA]</scope>
    <source>
        <tissue evidence="2">Muscle</tissue>
    </source>
</reference>
<evidence type="ECO:0000313" key="2">
    <source>
        <dbReference type="EMBL" id="TNN60791.1"/>
    </source>
</evidence>
<sequence>MQLTALNQTCQRPCEAVSALEEPQAMNPGVSLILLAARRRQGGAGGGAISRAELKLVGNSGGSHGGDEVVTGARTAALFCFFFLDAKFNFCAALRGTWRGRGKKRSQFELTDRGEERRRRGGGEEEERECEKGAGKPTSLVGQLSLNWGTHSFCPPHLRAPGNWAWTPICDLALEVVGVWVPPWDSHGRG</sequence>
<protein>
    <submittedName>
        <fullName evidence="2">Uncharacterized protein</fullName>
    </submittedName>
</protein>
<feature type="compositionally biased region" description="Basic and acidic residues" evidence="1">
    <location>
        <begin position="106"/>
        <end position="134"/>
    </location>
</feature>